<evidence type="ECO:0000313" key="2">
    <source>
        <dbReference type="Proteomes" id="UP001501175"/>
    </source>
</evidence>
<gene>
    <name evidence="1" type="ORF">GCM10023189_43040</name>
</gene>
<proteinExistence type="predicted"/>
<organism evidence="1 2">
    <name type="scientific">Nibrella saemangeumensis</name>
    <dbReference type="NCBI Taxonomy" id="1084526"/>
    <lineage>
        <taxon>Bacteria</taxon>
        <taxon>Pseudomonadati</taxon>
        <taxon>Bacteroidota</taxon>
        <taxon>Cytophagia</taxon>
        <taxon>Cytophagales</taxon>
        <taxon>Spirosomataceae</taxon>
        <taxon>Nibrella</taxon>
    </lineage>
</organism>
<dbReference type="EMBL" id="BAABHD010000076">
    <property type="protein sequence ID" value="GAA4464149.1"/>
    <property type="molecule type" value="Genomic_DNA"/>
</dbReference>
<accession>A0ABP8NDL0</accession>
<evidence type="ECO:0000313" key="1">
    <source>
        <dbReference type="EMBL" id="GAA4464149.1"/>
    </source>
</evidence>
<sequence>METCSNWSEEKKQRFNPHELHEARYIFAQAKALIRMQDNGSPFLELCLEDERNWQDDVGQIYHEYILILHAFNEHLEAFID</sequence>
<protein>
    <submittedName>
        <fullName evidence="1">Uncharacterized protein</fullName>
    </submittedName>
</protein>
<keyword evidence="2" id="KW-1185">Reference proteome</keyword>
<comment type="caution">
    <text evidence="1">The sequence shown here is derived from an EMBL/GenBank/DDBJ whole genome shotgun (WGS) entry which is preliminary data.</text>
</comment>
<name>A0ABP8NDL0_9BACT</name>
<dbReference type="Proteomes" id="UP001501175">
    <property type="component" value="Unassembled WGS sequence"/>
</dbReference>
<reference evidence="2" key="1">
    <citation type="journal article" date="2019" name="Int. J. Syst. Evol. Microbiol.">
        <title>The Global Catalogue of Microorganisms (GCM) 10K type strain sequencing project: providing services to taxonomists for standard genome sequencing and annotation.</title>
        <authorList>
            <consortium name="The Broad Institute Genomics Platform"/>
            <consortium name="The Broad Institute Genome Sequencing Center for Infectious Disease"/>
            <person name="Wu L."/>
            <person name="Ma J."/>
        </authorList>
    </citation>
    <scope>NUCLEOTIDE SEQUENCE [LARGE SCALE GENOMIC DNA]</scope>
    <source>
        <strain evidence="2">JCM 17927</strain>
    </source>
</reference>